<reference evidence="2" key="2">
    <citation type="submission" date="2020-11" db="EMBL/GenBank/DDBJ databases">
        <authorList>
            <person name="McCartney M.A."/>
            <person name="Auch B."/>
            <person name="Kono T."/>
            <person name="Mallez S."/>
            <person name="Becker A."/>
            <person name="Gohl D.M."/>
            <person name="Silverstein K.A.T."/>
            <person name="Koren S."/>
            <person name="Bechman K.B."/>
            <person name="Herman A."/>
            <person name="Abrahante J.E."/>
            <person name="Garbe J."/>
        </authorList>
    </citation>
    <scope>NUCLEOTIDE SEQUENCE</scope>
    <source>
        <strain evidence="2">Duluth1</strain>
        <tissue evidence="2">Whole animal</tissue>
    </source>
</reference>
<feature type="compositionally biased region" description="Low complexity" evidence="1">
    <location>
        <begin position="38"/>
        <end position="58"/>
    </location>
</feature>
<dbReference type="AlphaFoldDB" id="A0A9D4RF22"/>
<accession>A0A9D4RF22</accession>
<keyword evidence="3" id="KW-1185">Reference proteome</keyword>
<evidence type="ECO:0000313" key="2">
    <source>
        <dbReference type="EMBL" id="KAH3863925.1"/>
    </source>
</evidence>
<dbReference type="EMBL" id="JAIWYP010000002">
    <property type="protein sequence ID" value="KAH3863925.1"/>
    <property type="molecule type" value="Genomic_DNA"/>
</dbReference>
<evidence type="ECO:0000256" key="1">
    <source>
        <dbReference type="SAM" id="MobiDB-lite"/>
    </source>
</evidence>
<reference evidence="2" key="1">
    <citation type="journal article" date="2019" name="bioRxiv">
        <title>The Genome of the Zebra Mussel, Dreissena polymorpha: A Resource for Invasive Species Research.</title>
        <authorList>
            <person name="McCartney M.A."/>
            <person name="Auch B."/>
            <person name="Kono T."/>
            <person name="Mallez S."/>
            <person name="Zhang Y."/>
            <person name="Obille A."/>
            <person name="Becker A."/>
            <person name="Abrahante J.E."/>
            <person name="Garbe J."/>
            <person name="Badalamenti J.P."/>
            <person name="Herman A."/>
            <person name="Mangelson H."/>
            <person name="Liachko I."/>
            <person name="Sullivan S."/>
            <person name="Sone E.D."/>
            <person name="Koren S."/>
            <person name="Silverstein K.A.T."/>
            <person name="Beckman K.B."/>
            <person name="Gohl D.M."/>
        </authorList>
    </citation>
    <scope>NUCLEOTIDE SEQUENCE</scope>
    <source>
        <strain evidence="2">Duluth1</strain>
        <tissue evidence="2">Whole animal</tissue>
    </source>
</reference>
<proteinExistence type="predicted"/>
<comment type="caution">
    <text evidence="2">The sequence shown here is derived from an EMBL/GenBank/DDBJ whole genome shotgun (WGS) entry which is preliminary data.</text>
</comment>
<dbReference type="Proteomes" id="UP000828390">
    <property type="component" value="Unassembled WGS sequence"/>
</dbReference>
<organism evidence="2 3">
    <name type="scientific">Dreissena polymorpha</name>
    <name type="common">Zebra mussel</name>
    <name type="synonym">Mytilus polymorpha</name>
    <dbReference type="NCBI Taxonomy" id="45954"/>
    <lineage>
        <taxon>Eukaryota</taxon>
        <taxon>Metazoa</taxon>
        <taxon>Spiralia</taxon>
        <taxon>Lophotrochozoa</taxon>
        <taxon>Mollusca</taxon>
        <taxon>Bivalvia</taxon>
        <taxon>Autobranchia</taxon>
        <taxon>Heteroconchia</taxon>
        <taxon>Euheterodonta</taxon>
        <taxon>Imparidentia</taxon>
        <taxon>Neoheterodontei</taxon>
        <taxon>Myida</taxon>
        <taxon>Dreissenoidea</taxon>
        <taxon>Dreissenidae</taxon>
        <taxon>Dreissena</taxon>
    </lineage>
</organism>
<evidence type="ECO:0000313" key="3">
    <source>
        <dbReference type="Proteomes" id="UP000828390"/>
    </source>
</evidence>
<feature type="region of interest" description="Disordered" evidence="1">
    <location>
        <begin position="31"/>
        <end position="58"/>
    </location>
</feature>
<name>A0A9D4RF22_DREPO</name>
<sequence>MCHILIPHSNFTDCAKFGVLKGAAALHEQRNRGVPIQASAPETDATASPTTTTSENSY</sequence>
<protein>
    <submittedName>
        <fullName evidence="2">Uncharacterized protein</fullName>
    </submittedName>
</protein>
<gene>
    <name evidence="2" type="ORF">DPMN_026931</name>
</gene>